<gene>
    <name evidence="1" type="ORF">SMN809_LOCUS56203</name>
</gene>
<protein>
    <submittedName>
        <fullName evidence="1">Uncharacterized protein</fullName>
    </submittedName>
</protein>
<organism evidence="1 2">
    <name type="scientific">Rotaria magnacalcarata</name>
    <dbReference type="NCBI Taxonomy" id="392030"/>
    <lineage>
        <taxon>Eukaryota</taxon>
        <taxon>Metazoa</taxon>
        <taxon>Spiralia</taxon>
        <taxon>Gnathifera</taxon>
        <taxon>Rotifera</taxon>
        <taxon>Eurotatoria</taxon>
        <taxon>Bdelloidea</taxon>
        <taxon>Philodinida</taxon>
        <taxon>Philodinidae</taxon>
        <taxon>Rotaria</taxon>
    </lineage>
</organism>
<accession>A0A8S3D7Z2</accession>
<reference evidence="1" key="1">
    <citation type="submission" date="2021-02" db="EMBL/GenBank/DDBJ databases">
        <authorList>
            <person name="Nowell W R."/>
        </authorList>
    </citation>
    <scope>NUCLEOTIDE SEQUENCE</scope>
</reference>
<dbReference type="Proteomes" id="UP000676336">
    <property type="component" value="Unassembled WGS sequence"/>
</dbReference>
<proteinExistence type="predicted"/>
<evidence type="ECO:0000313" key="2">
    <source>
        <dbReference type="Proteomes" id="UP000676336"/>
    </source>
</evidence>
<feature type="non-terminal residue" evidence="1">
    <location>
        <position position="1"/>
    </location>
</feature>
<dbReference type="EMBL" id="CAJOBI010200306">
    <property type="protein sequence ID" value="CAF4989490.1"/>
    <property type="molecule type" value="Genomic_DNA"/>
</dbReference>
<dbReference type="AlphaFoldDB" id="A0A8S3D7Z2"/>
<feature type="non-terminal residue" evidence="1">
    <location>
        <position position="63"/>
    </location>
</feature>
<comment type="caution">
    <text evidence="1">The sequence shown here is derived from an EMBL/GenBank/DDBJ whole genome shotgun (WGS) entry which is preliminary data.</text>
</comment>
<evidence type="ECO:0000313" key="1">
    <source>
        <dbReference type="EMBL" id="CAF4989490.1"/>
    </source>
</evidence>
<sequence>VASNKQLLAMIIDRAEDELSKEVILVYMFILSKQKQNGALTKKNLELEIENWIRSKTNTDITF</sequence>
<name>A0A8S3D7Z2_9BILA</name>